<dbReference type="EMBL" id="JFAX01000036">
    <property type="protein sequence ID" value="EXI64387.1"/>
    <property type="molecule type" value="Genomic_DNA"/>
</dbReference>
<dbReference type="InterPro" id="IPR015943">
    <property type="entry name" value="WD40/YVTN_repeat-like_dom_sf"/>
</dbReference>
<dbReference type="NCBIfam" id="TIGR03661">
    <property type="entry name" value="T1SS_VCA0849"/>
    <property type="match status" value="1"/>
</dbReference>
<dbReference type="Gene3D" id="2.150.10.10">
    <property type="entry name" value="Serralysin-like metalloprotease, C-terminal"/>
    <property type="match status" value="1"/>
</dbReference>
<dbReference type="InterPro" id="IPR049826">
    <property type="entry name" value="Ig-like_ice"/>
</dbReference>
<gene>
    <name evidence="1" type="ORF">AW08_03724</name>
</gene>
<name>A0A011NII2_9PROT</name>
<keyword evidence="2" id="KW-1185">Reference proteome</keyword>
<dbReference type="STRING" id="1454001.AW08_03724"/>
<evidence type="ECO:0000313" key="2">
    <source>
        <dbReference type="Proteomes" id="UP000020218"/>
    </source>
</evidence>
<dbReference type="PATRIC" id="fig|1454001.3.peg.3760"/>
<dbReference type="GO" id="GO:0005509">
    <property type="term" value="F:calcium ion binding"/>
    <property type="evidence" value="ECO:0007669"/>
    <property type="project" value="InterPro"/>
</dbReference>
<comment type="caution">
    <text evidence="1">The sequence shown here is derived from an EMBL/GenBank/DDBJ whole genome shotgun (WGS) entry which is preliminary data.</text>
</comment>
<dbReference type="Pfam" id="PF00353">
    <property type="entry name" value="HemolysinCabind"/>
    <property type="match status" value="1"/>
</dbReference>
<protein>
    <submittedName>
        <fullName evidence="1">Uncharacterized protein</fullName>
    </submittedName>
</protein>
<organism evidence="1 2">
    <name type="scientific">Candidatus Accumulibacter adjunctus</name>
    <dbReference type="NCBI Taxonomy" id="1454001"/>
    <lineage>
        <taxon>Bacteria</taxon>
        <taxon>Pseudomonadati</taxon>
        <taxon>Pseudomonadota</taxon>
        <taxon>Betaproteobacteria</taxon>
        <taxon>Candidatus Accumulibacter</taxon>
    </lineage>
</organism>
<dbReference type="NCBIfam" id="NF012196">
    <property type="entry name" value="Ig_like_ice"/>
    <property type="match status" value="3"/>
</dbReference>
<dbReference type="Gene3D" id="2.130.10.10">
    <property type="entry name" value="YVTN repeat-like/Quinoprotein amine dehydrogenase"/>
    <property type="match status" value="1"/>
</dbReference>
<dbReference type="PRINTS" id="PR00313">
    <property type="entry name" value="CABNDNGRPT"/>
</dbReference>
<accession>A0A011NII2</accession>
<dbReference type="Gene3D" id="2.60.40.10">
    <property type="entry name" value="Immunoglobulins"/>
    <property type="match status" value="4"/>
</dbReference>
<dbReference type="NCBIfam" id="NF033510">
    <property type="entry name" value="Ca_tandemer"/>
    <property type="match status" value="3"/>
</dbReference>
<dbReference type="InterPro" id="IPR013783">
    <property type="entry name" value="Ig-like_fold"/>
</dbReference>
<dbReference type="InterPro" id="IPR001343">
    <property type="entry name" value="Hemolysn_Ca-bd"/>
</dbReference>
<reference evidence="1" key="1">
    <citation type="submission" date="2014-02" db="EMBL/GenBank/DDBJ databases">
        <title>Expanding our view of genomic diversity in Candidatus Accumulibacter clades.</title>
        <authorList>
            <person name="Skennerton C.T."/>
            <person name="Barr J.J."/>
            <person name="Slater F.R."/>
            <person name="Bond P.L."/>
            <person name="Tyson G.W."/>
        </authorList>
    </citation>
    <scope>NUCLEOTIDE SEQUENCE [LARGE SCALE GENOMIC DNA]</scope>
</reference>
<dbReference type="NCBIfam" id="TIGR01965">
    <property type="entry name" value="VCBS_repeat"/>
    <property type="match status" value="1"/>
</dbReference>
<evidence type="ECO:0000313" key="1">
    <source>
        <dbReference type="EMBL" id="EXI64387.1"/>
    </source>
</evidence>
<dbReference type="SUPFAM" id="SSF63825">
    <property type="entry name" value="YWTD domain"/>
    <property type="match status" value="1"/>
</dbReference>
<dbReference type="InterPro" id="IPR019960">
    <property type="entry name" value="T1SS_VCA0849"/>
</dbReference>
<dbReference type="InterPro" id="IPR010221">
    <property type="entry name" value="VCBS_dom"/>
</dbReference>
<dbReference type="Proteomes" id="UP000020218">
    <property type="component" value="Unassembled WGS sequence"/>
</dbReference>
<dbReference type="AlphaFoldDB" id="A0A011NII2"/>
<sequence>MDSTTPVPTISLDPNITADDILNAAEASGPVTLTGRVGGDAQVGDTVTLAINGQSFSGPVVSGPGGSLVFSVVVPGADLAADPDRTIDASISTTDAAGNSGSASTSERYTVDVSAAASIAVDPITADDVLNDAEARGRVTVTGTVGGDAAPGDTVVLRINGTTYVGSVLPGNTFNIDVAGADLAVDTRFLASVSGFDDAGNPFVGTALSEHTVDRTASATITVDNITADDLLTASEAAGMVPVTGRVGGDAAPGDTVALSINGISYVTTVLPGNTFRVNVAGSDLAAGTQFTATVSGTDAVGNPFTATDTSTYRLGPVAVDDRAMVYELPAQRIYYNDSAGNIGTVNPATGTRTLIGNAGRVFGDIAVGSTGTLFGITLDSTSVLYSINPVTGSATRIGTVTGAGFINALVASPDGRLFASGNTGDLYQLSTTTGAATRIGTFGSGQGSSGDLLFADNALYLATTNGTIRKFDLATGIATTAVSGLPNDLYNLAQTDVGTFVGSRAGGALYRIDLAAGTATPTGVSSAGPSMYGFAAAAVGGPLVTITGDVTPTTPGQDRDPDGSTLAVVGVVAGDVPAPAATGVGAVIDGTYGTLTIAADGSYSYSLDHSRAAVQSLGAGQVADDVFTYTIRDADGAVDTATLTVQVSGASEVPPPVSTTGGAGADTLAGGIGAETMLGGAGNDLMSGGLGADVFAWRLADSGAPAAPAVDTITDFSVASRTAGGDVLDLRDLLQGENSSPGSLDNYLHFRVEGGATTVDISSSGGFAAGYDPAAVDQQIVLAGVDLSAGGLSTDQLIIQDLLSKNKLITD</sequence>
<proteinExistence type="predicted"/>
<dbReference type="InterPro" id="IPR011049">
    <property type="entry name" value="Serralysin-like_metalloprot_C"/>
</dbReference>
<dbReference type="Pfam" id="PF17963">
    <property type="entry name" value="Big_9"/>
    <property type="match status" value="1"/>
</dbReference>